<dbReference type="GO" id="GO:0030313">
    <property type="term" value="C:cell envelope"/>
    <property type="evidence" value="ECO:0007669"/>
    <property type="project" value="UniProtKB-SubCell"/>
</dbReference>
<dbReference type="Proteomes" id="UP000076481">
    <property type="component" value="Unassembled WGS sequence"/>
</dbReference>
<comment type="subcellular location">
    <subcellularLocation>
        <location evidence="1">Cell envelope</location>
    </subcellularLocation>
</comment>
<feature type="domain" description="Thioredoxin" evidence="5">
    <location>
        <begin position="31"/>
        <end position="175"/>
    </location>
</feature>
<proteinExistence type="predicted"/>
<dbReference type="PANTHER" id="PTHR42852:SF17">
    <property type="entry name" value="THIOREDOXIN-LIKE PROTEIN HI_1115"/>
    <property type="match status" value="1"/>
</dbReference>
<evidence type="ECO:0000313" key="6">
    <source>
        <dbReference type="EMBL" id="KZK74950.1"/>
    </source>
</evidence>
<dbReference type="PROSITE" id="PS51352">
    <property type="entry name" value="THIOREDOXIN_2"/>
    <property type="match status" value="1"/>
</dbReference>
<comment type="caution">
    <text evidence="6">The sequence shown here is derived from an EMBL/GenBank/DDBJ whole genome shotgun (WGS) entry which is preliminary data.</text>
</comment>
<dbReference type="SUPFAM" id="SSF52833">
    <property type="entry name" value="Thioredoxin-like"/>
    <property type="match status" value="1"/>
</dbReference>
<sequence>MKMIRRTVFLLTAALLLVVRPAATLSAEPATAQGVKAPAFSGITLDGKRISSASLAGKPYIVNFFASWCPPCRHEIPDMVALQKVYAPKGFTFIGVAVSDSEPAIRAFVSKAGISYPVMMGDEKTVGAFSGQVRGGMRSIPTSFVVNSSGRITEVITGARSRDEFEEKILQSFKK</sequence>
<feature type="signal peptide" evidence="4">
    <location>
        <begin position="1"/>
        <end position="32"/>
    </location>
</feature>
<keyword evidence="3" id="KW-0676">Redox-active center</keyword>
<dbReference type="RefSeq" id="WP_303680890.1">
    <property type="nucleotide sequence ID" value="NZ_LVWG01000016.1"/>
</dbReference>
<evidence type="ECO:0000313" key="7">
    <source>
        <dbReference type="Proteomes" id="UP000076481"/>
    </source>
</evidence>
<dbReference type="Gene3D" id="3.40.30.10">
    <property type="entry name" value="Glutaredoxin"/>
    <property type="match status" value="1"/>
</dbReference>
<evidence type="ECO:0000256" key="3">
    <source>
        <dbReference type="ARBA" id="ARBA00023284"/>
    </source>
</evidence>
<dbReference type="PROSITE" id="PS00194">
    <property type="entry name" value="THIOREDOXIN_1"/>
    <property type="match status" value="1"/>
</dbReference>
<evidence type="ECO:0000259" key="5">
    <source>
        <dbReference type="PROSITE" id="PS51352"/>
    </source>
</evidence>
<dbReference type="EMBL" id="LVWG01000016">
    <property type="protein sequence ID" value="KZK74950.1"/>
    <property type="molecule type" value="Genomic_DNA"/>
</dbReference>
<keyword evidence="4" id="KW-0732">Signal</keyword>
<accession>A0A165M8V0</accession>
<keyword evidence="2" id="KW-0201">Cytochrome c-type biogenesis</keyword>
<feature type="chain" id="PRO_5007862220" evidence="4">
    <location>
        <begin position="33"/>
        <end position="175"/>
    </location>
</feature>
<dbReference type="PANTHER" id="PTHR42852">
    <property type="entry name" value="THIOL:DISULFIDE INTERCHANGE PROTEIN DSBE"/>
    <property type="match status" value="1"/>
</dbReference>
<dbReference type="InterPro" id="IPR013740">
    <property type="entry name" value="Redoxin"/>
</dbReference>
<dbReference type="AlphaFoldDB" id="A0A165M8V0"/>
<dbReference type="GO" id="GO:0016491">
    <property type="term" value="F:oxidoreductase activity"/>
    <property type="evidence" value="ECO:0007669"/>
    <property type="project" value="InterPro"/>
</dbReference>
<protein>
    <submittedName>
        <fullName evidence="6">Redoxin</fullName>
    </submittedName>
</protein>
<dbReference type="InterPro" id="IPR050553">
    <property type="entry name" value="Thioredoxin_ResA/DsbE_sf"/>
</dbReference>
<dbReference type="InterPro" id="IPR036249">
    <property type="entry name" value="Thioredoxin-like_sf"/>
</dbReference>
<evidence type="ECO:0000256" key="1">
    <source>
        <dbReference type="ARBA" id="ARBA00004196"/>
    </source>
</evidence>
<name>A0A165M8V0_PELLU</name>
<dbReference type="GO" id="GO:0017004">
    <property type="term" value="P:cytochrome complex assembly"/>
    <property type="evidence" value="ECO:0007669"/>
    <property type="project" value="UniProtKB-KW"/>
</dbReference>
<evidence type="ECO:0000256" key="4">
    <source>
        <dbReference type="SAM" id="SignalP"/>
    </source>
</evidence>
<dbReference type="Pfam" id="PF08534">
    <property type="entry name" value="Redoxin"/>
    <property type="match status" value="1"/>
</dbReference>
<reference evidence="6 7" key="1">
    <citation type="submission" date="2016-03" db="EMBL/GenBank/DDBJ databases">
        <title>Speciation and ecological success in dimly lit waters: horizontal gene transfer in a green sulfur bacteria bloom unveiled by metagenomic assembly.</title>
        <authorList>
            <person name="Llorens-Mares T."/>
            <person name="Liu Z."/>
            <person name="Allen L.Z."/>
            <person name="Rusch D.B."/>
            <person name="Craig M.T."/>
            <person name="Dupont C.L."/>
            <person name="Bryant D.A."/>
            <person name="Casamayor E.O."/>
        </authorList>
    </citation>
    <scope>NUCLEOTIDE SEQUENCE [LARGE SCALE GENOMIC DNA]</scope>
    <source>
        <strain evidence="6">CIII</strain>
    </source>
</reference>
<dbReference type="InterPro" id="IPR013766">
    <property type="entry name" value="Thioredoxin_domain"/>
</dbReference>
<dbReference type="InterPro" id="IPR017937">
    <property type="entry name" value="Thioredoxin_CS"/>
</dbReference>
<organism evidence="6 7">
    <name type="scientific">Pelodictyon luteolum</name>
    <dbReference type="NCBI Taxonomy" id="1100"/>
    <lineage>
        <taxon>Bacteria</taxon>
        <taxon>Pseudomonadati</taxon>
        <taxon>Chlorobiota</taxon>
        <taxon>Chlorobiia</taxon>
        <taxon>Chlorobiales</taxon>
        <taxon>Chlorobiaceae</taxon>
        <taxon>Chlorobium/Pelodictyon group</taxon>
        <taxon>Pelodictyon</taxon>
    </lineage>
</organism>
<dbReference type="CDD" id="cd02966">
    <property type="entry name" value="TlpA_like_family"/>
    <property type="match status" value="1"/>
</dbReference>
<evidence type="ECO:0000256" key="2">
    <source>
        <dbReference type="ARBA" id="ARBA00022748"/>
    </source>
</evidence>
<gene>
    <name evidence="6" type="ORF">A3K90_00265</name>
</gene>